<name>A0ABD2ISQ6_9BILA</name>
<reference evidence="1 2" key="1">
    <citation type="submission" date="2024-10" db="EMBL/GenBank/DDBJ databases">
        <authorList>
            <person name="Kim D."/>
        </authorList>
    </citation>
    <scope>NUCLEOTIDE SEQUENCE [LARGE SCALE GENOMIC DNA]</scope>
    <source>
        <strain evidence="1">BH-2024</strain>
    </source>
</reference>
<proteinExistence type="predicted"/>
<gene>
    <name evidence="1" type="ORF">niasHT_037610</name>
</gene>
<evidence type="ECO:0000313" key="2">
    <source>
        <dbReference type="Proteomes" id="UP001620626"/>
    </source>
</evidence>
<keyword evidence="2" id="KW-1185">Reference proteome</keyword>
<dbReference type="AlphaFoldDB" id="A0ABD2ISQ6"/>
<evidence type="ECO:0000313" key="1">
    <source>
        <dbReference type="EMBL" id="KAL3079223.1"/>
    </source>
</evidence>
<dbReference type="EMBL" id="JBICBT010001192">
    <property type="protein sequence ID" value="KAL3079223.1"/>
    <property type="molecule type" value="Genomic_DNA"/>
</dbReference>
<organism evidence="1 2">
    <name type="scientific">Heterodera trifolii</name>
    <dbReference type="NCBI Taxonomy" id="157864"/>
    <lineage>
        <taxon>Eukaryota</taxon>
        <taxon>Metazoa</taxon>
        <taxon>Ecdysozoa</taxon>
        <taxon>Nematoda</taxon>
        <taxon>Chromadorea</taxon>
        <taxon>Rhabditida</taxon>
        <taxon>Tylenchina</taxon>
        <taxon>Tylenchomorpha</taxon>
        <taxon>Tylenchoidea</taxon>
        <taxon>Heteroderidae</taxon>
        <taxon>Heteroderinae</taxon>
        <taxon>Heterodera</taxon>
    </lineage>
</organism>
<comment type="caution">
    <text evidence="1">The sequence shown here is derived from an EMBL/GenBank/DDBJ whole genome shotgun (WGS) entry which is preliminary data.</text>
</comment>
<protein>
    <submittedName>
        <fullName evidence="1">Uncharacterized protein</fullName>
    </submittedName>
</protein>
<dbReference type="Proteomes" id="UP001620626">
    <property type="component" value="Unassembled WGS sequence"/>
</dbReference>
<sequence>MRWSFFLQYRLTTTTTTTIIIISSVLALLVGKLQCCHPEGAGGAGAGTGTAGGAGGTTAAGGTAARTGGVASADTANAVAASAAAGGPCVACTTDTLAVLNLANANAAGLTAGGTSAPTSTPAMDASGCRIVTPTCPNNEVLLISVPVTDGAGTTATDFEVYNSGALTLVCNAQTQWLEMNGNRAGSVVNGYACVAPVIPPGAIMNGETTVAVTTTMATAPTAAPAVAASVAASVASVAAAGGGSSCTACSSATNLAVLSTTDVAALITNARLAEEPINQVSTSGGCTTLTPTCPTGEAVVIRVIQENNVPILEAYGSLQITFICNAQTQWLSLNGVRNGRPVTGYACVTQTLAGGAGAAFAPVTSDASAAASAAAGRCTGCNPNLARVLVNEVNTNNNAANPKGVNLCEAIAVSAVPGGVITAPNNCQVLPLICSENEVAVVHVILKNGDVDYGVYPATAANHIELDCNSQGVWLVPLTAPVPRLQHPGLQVDRYSCVASDREAAERRRLSGITDCNVRF</sequence>
<accession>A0ABD2ISQ6</accession>